<dbReference type="PANTHER" id="PTHR48043:SF145">
    <property type="entry name" value="FI06409P-RELATED"/>
    <property type="match status" value="1"/>
</dbReference>
<dbReference type="Gene3D" id="3.40.50.2000">
    <property type="entry name" value="Glycogen Phosphorylase B"/>
    <property type="match status" value="2"/>
</dbReference>
<dbReference type="CDD" id="cd03784">
    <property type="entry name" value="GT1_Gtf-like"/>
    <property type="match status" value="1"/>
</dbReference>
<keyword evidence="2" id="KW-0328">Glycosyltransferase</keyword>
<keyword evidence="4" id="KW-1133">Transmembrane helix</keyword>
<dbReference type="PANTHER" id="PTHR48043">
    <property type="entry name" value="EG:EG0003.4 PROTEIN-RELATED"/>
    <property type="match status" value="1"/>
</dbReference>
<dbReference type="FunFam" id="3.40.50.2000:FF:000050">
    <property type="entry name" value="UDP-glucuronosyltransferase"/>
    <property type="match status" value="1"/>
</dbReference>
<evidence type="ECO:0000256" key="3">
    <source>
        <dbReference type="ARBA" id="ARBA00022679"/>
    </source>
</evidence>
<keyword evidence="4" id="KW-0472">Membrane</keyword>
<name>A0AAW0U567_SCYPA</name>
<keyword evidence="7" id="KW-1185">Reference proteome</keyword>
<accession>A0AAW0U567</accession>
<evidence type="ECO:0000313" key="7">
    <source>
        <dbReference type="Proteomes" id="UP001487740"/>
    </source>
</evidence>
<evidence type="ECO:0000256" key="2">
    <source>
        <dbReference type="ARBA" id="ARBA00022676"/>
    </source>
</evidence>
<keyword evidence="4" id="KW-0812">Transmembrane</keyword>
<protein>
    <recommendedName>
        <fullName evidence="8">UDP-glucuronosyltransferase</fullName>
    </recommendedName>
</protein>
<reference evidence="6 7" key="1">
    <citation type="submission" date="2023-03" db="EMBL/GenBank/DDBJ databases">
        <title>High-quality genome of Scylla paramamosain provides insights in environmental adaptation.</title>
        <authorList>
            <person name="Zhang L."/>
        </authorList>
    </citation>
    <scope>NUCLEOTIDE SEQUENCE [LARGE SCALE GENOMIC DNA]</scope>
    <source>
        <strain evidence="6">LZ_2023a</strain>
        <tissue evidence="6">Muscle</tissue>
    </source>
</reference>
<feature type="transmembrane region" description="Helical" evidence="4">
    <location>
        <begin position="479"/>
        <end position="506"/>
    </location>
</feature>
<dbReference type="GO" id="GO:0008194">
    <property type="term" value="F:UDP-glycosyltransferase activity"/>
    <property type="evidence" value="ECO:0007669"/>
    <property type="project" value="InterPro"/>
</dbReference>
<evidence type="ECO:0000313" key="6">
    <source>
        <dbReference type="EMBL" id="KAK8394676.1"/>
    </source>
</evidence>
<comment type="similarity">
    <text evidence="1">Belongs to the UDP-glycosyltransferase family.</text>
</comment>
<keyword evidence="5" id="KW-0732">Signal</keyword>
<evidence type="ECO:0000256" key="1">
    <source>
        <dbReference type="ARBA" id="ARBA00009995"/>
    </source>
</evidence>
<evidence type="ECO:0000256" key="4">
    <source>
        <dbReference type="SAM" id="Phobius"/>
    </source>
</evidence>
<gene>
    <name evidence="6" type="ORF">O3P69_005862</name>
</gene>
<dbReference type="EMBL" id="JARAKH010000018">
    <property type="protein sequence ID" value="KAK8394676.1"/>
    <property type="molecule type" value="Genomic_DNA"/>
</dbReference>
<keyword evidence="3" id="KW-0808">Transferase</keyword>
<comment type="caution">
    <text evidence="6">The sequence shown here is derived from an EMBL/GenBank/DDBJ whole genome shotgun (WGS) entry which is preliminary data.</text>
</comment>
<dbReference type="InterPro" id="IPR002213">
    <property type="entry name" value="UDP_glucos_trans"/>
</dbReference>
<dbReference type="Proteomes" id="UP001487740">
    <property type="component" value="Unassembled WGS sequence"/>
</dbReference>
<dbReference type="InterPro" id="IPR050271">
    <property type="entry name" value="UDP-glycosyltransferase"/>
</dbReference>
<dbReference type="AlphaFoldDB" id="A0AAW0U567"/>
<evidence type="ECO:0000256" key="5">
    <source>
        <dbReference type="SAM" id="SignalP"/>
    </source>
</evidence>
<evidence type="ECO:0008006" key="8">
    <source>
        <dbReference type="Google" id="ProtNLM"/>
    </source>
</evidence>
<organism evidence="6 7">
    <name type="scientific">Scylla paramamosain</name>
    <name type="common">Mud crab</name>
    <dbReference type="NCBI Taxonomy" id="85552"/>
    <lineage>
        <taxon>Eukaryota</taxon>
        <taxon>Metazoa</taxon>
        <taxon>Ecdysozoa</taxon>
        <taxon>Arthropoda</taxon>
        <taxon>Crustacea</taxon>
        <taxon>Multicrustacea</taxon>
        <taxon>Malacostraca</taxon>
        <taxon>Eumalacostraca</taxon>
        <taxon>Eucarida</taxon>
        <taxon>Decapoda</taxon>
        <taxon>Pleocyemata</taxon>
        <taxon>Brachyura</taxon>
        <taxon>Eubrachyura</taxon>
        <taxon>Portunoidea</taxon>
        <taxon>Portunidae</taxon>
        <taxon>Portuninae</taxon>
        <taxon>Scylla</taxon>
    </lineage>
</organism>
<dbReference type="Pfam" id="PF00201">
    <property type="entry name" value="UDPGT"/>
    <property type="match status" value="1"/>
</dbReference>
<proteinExistence type="inferred from homology"/>
<dbReference type="SUPFAM" id="SSF53756">
    <property type="entry name" value="UDP-Glycosyltransferase/glycogen phosphorylase"/>
    <property type="match status" value="1"/>
</dbReference>
<feature type="signal peptide" evidence="5">
    <location>
        <begin position="1"/>
        <end position="24"/>
    </location>
</feature>
<sequence>MRLCEKVLPFAAVVAVLVVQETSAARILMMVPIGTRSHLNFFMSLAEHLADRNHTVTCITGYEFSTKKPNIRMVFIPDIQIYNKMPNLFESDSRTAVSFLLELLKTACVKALSYEEVQSLREEKFDLILVQAVGSECFLSFVHELKVPFIFVNPNKAVGMYAPLSGTPAFPSLTTGFFIDLEYPLTFTGRMISTLDNIQFTAYYDWSIVSSQDAECRARQLCAKDMPSLLQLRLNSSLFITNSVKTMEIPTLPYTPTVVHAGGMHCRPAKPLPQDLQQWIAGAGESGFIFFSLGSLVKPSTMDEKYRKVLVEVFGSLHQRVLWKWDENTMEGLPPNVRLSKWLPQQDILGHPQLRLFITHGGLLSLQEATYHSVPVLGMPVAMEQNENMRMVEREGWGRTLYWEDLTNDNFRNRILQVMDDPIVRKEVEKRNRIMHDQPMSPGDWASYWVEYVLRHQGAVHLRSPAGQVPWYELYNVDVWAVLVVVTVLTLGLTSWVFYRVFLALVHCCCGPRKTKKE</sequence>
<feature type="chain" id="PRO_5043743603" description="UDP-glucuronosyltransferase" evidence="5">
    <location>
        <begin position="25"/>
        <end position="518"/>
    </location>
</feature>